<name>A0A9W8CH96_9FUNG</name>
<dbReference type="InterPro" id="IPR036910">
    <property type="entry name" value="HMG_box_dom_sf"/>
</dbReference>
<feature type="region of interest" description="Disordered" evidence="2">
    <location>
        <begin position="339"/>
        <end position="369"/>
    </location>
</feature>
<keyword evidence="1" id="KW-0238">DNA-binding</keyword>
<accession>A0A9W8CH96</accession>
<gene>
    <name evidence="4" type="ORF">LPJ64_005839</name>
</gene>
<feature type="compositionally biased region" description="Low complexity" evidence="2">
    <location>
        <begin position="11"/>
        <end position="22"/>
    </location>
</feature>
<feature type="non-terminal residue" evidence="4">
    <location>
        <position position="637"/>
    </location>
</feature>
<reference evidence="4" key="1">
    <citation type="submission" date="2022-07" db="EMBL/GenBank/DDBJ databases">
        <title>Phylogenomic reconstructions and comparative analyses of Kickxellomycotina fungi.</title>
        <authorList>
            <person name="Reynolds N.K."/>
            <person name="Stajich J.E."/>
            <person name="Barry K."/>
            <person name="Grigoriev I.V."/>
            <person name="Crous P."/>
            <person name="Smith M.E."/>
        </authorList>
    </citation>
    <scope>NUCLEOTIDE SEQUENCE</scope>
    <source>
        <strain evidence="4">NBRC 105413</strain>
    </source>
</reference>
<dbReference type="GO" id="GO:0003677">
    <property type="term" value="F:DNA binding"/>
    <property type="evidence" value="ECO:0007669"/>
    <property type="project" value="UniProtKB-UniRule"/>
</dbReference>
<dbReference type="CDD" id="cd01389">
    <property type="entry name" value="HMG-box_ROX1-like"/>
    <property type="match status" value="1"/>
</dbReference>
<dbReference type="PROSITE" id="PS50118">
    <property type="entry name" value="HMG_BOX_2"/>
    <property type="match status" value="1"/>
</dbReference>
<feature type="domain" description="HMG box" evidence="3">
    <location>
        <begin position="258"/>
        <end position="326"/>
    </location>
</feature>
<feature type="compositionally biased region" description="Polar residues" evidence="2">
    <location>
        <begin position="97"/>
        <end position="119"/>
    </location>
</feature>
<feature type="compositionally biased region" description="Low complexity" evidence="2">
    <location>
        <begin position="352"/>
        <end position="369"/>
    </location>
</feature>
<evidence type="ECO:0000313" key="4">
    <source>
        <dbReference type="EMBL" id="KAJ1642306.1"/>
    </source>
</evidence>
<sequence length="637" mass="67856">MANSSQDLPKTLSPVSSVSTPSGLASSLLVPAEYAMTGQQLNEVDLPERPGVTYMQTTVIVPSDRQLIMIPSSISVPLNCTIAAVLFVSENFQETAASSSTTDRNTVQKPETPVGTTTAMVRVPPPFNQDGSFIQLLPSHSSAEVSGDVPMSLPASSPVYCYPQSAPVDGTTSMLTARRQSQVSSTYNAEDSPDKDATNQATSPEDEGSDDEMAAIDNENGLLPISEGLTSTPLSIEQSTRMLKRYREMAEENEVSKIKRPANSFIRYRSDFHKKAAANGDKRTADEISREAGRIWKTMSKEERKPYQEPAKVNMDVYKVKATDRKKAEMEMKKLAKKAISQIKGKSKAKGKAASSSRSHSFSSSSYTSGAGSISVSTGLGMHIGTGSLHFSPVVAAGTTSFASTNALGRGMSINAAGTLSSSVTVPDFGHTISSANIPSLVSRIPLPMAGSVEFTPSLFNEPMIMSFNTDTSMPQNMRTQQVLVTVDPATDSSAHARIRAMSSVSHGQHDGQSNYPIAVQGFQSHAHTHTHTQAQAQILAPVPVQAQTQALAQTQTQAQAQMQIRIPVQTSIQAQTPLQIPQSSTPHQWDVNSFLGSIGALNSSTPTIANSAASANIFGEPSFMSGLSEHSAQTPV</sequence>
<comment type="caution">
    <text evidence="4">The sequence shown here is derived from an EMBL/GenBank/DDBJ whole genome shotgun (WGS) entry which is preliminary data.</text>
</comment>
<feature type="region of interest" description="Disordered" evidence="2">
    <location>
        <begin position="177"/>
        <end position="212"/>
    </location>
</feature>
<dbReference type="Gene3D" id="1.10.30.10">
    <property type="entry name" value="High mobility group box domain"/>
    <property type="match status" value="1"/>
</dbReference>
<dbReference type="AlphaFoldDB" id="A0A9W8CH96"/>
<keyword evidence="5" id="KW-1185">Reference proteome</keyword>
<dbReference type="Proteomes" id="UP001145021">
    <property type="component" value="Unassembled WGS sequence"/>
</dbReference>
<feature type="compositionally biased region" description="Polar residues" evidence="2">
    <location>
        <begin position="177"/>
        <end position="189"/>
    </location>
</feature>
<dbReference type="GO" id="GO:0005634">
    <property type="term" value="C:nucleus"/>
    <property type="evidence" value="ECO:0007669"/>
    <property type="project" value="UniProtKB-UniRule"/>
</dbReference>
<evidence type="ECO:0000313" key="5">
    <source>
        <dbReference type="Proteomes" id="UP001145021"/>
    </source>
</evidence>
<organism evidence="4 5">
    <name type="scientific">Coemansia asiatica</name>
    <dbReference type="NCBI Taxonomy" id="1052880"/>
    <lineage>
        <taxon>Eukaryota</taxon>
        <taxon>Fungi</taxon>
        <taxon>Fungi incertae sedis</taxon>
        <taxon>Zoopagomycota</taxon>
        <taxon>Kickxellomycotina</taxon>
        <taxon>Kickxellomycetes</taxon>
        <taxon>Kickxellales</taxon>
        <taxon>Kickxellaceae</taxon>
        <taxon>Coemansia</taxon>
    </lineage>
</organism>
<feature type="region of interest" description="Disordered" evidence="2">
    <location>
        <begin position="1"/>
        <end position="22"/>
    </location>
</feature>
<dbReference type="Pfam" id="PF00505">
    <property type="entry name" value="HMG_box"/>
    <property type="match status" value="1"/>
</dbReference>
<protein>
    <recommendedName>
        <fullName evidence="3">HMG box domain-containing protein</fullName>
    </recommendedName>
</protein>
<keyword evidence="1" id="KW-0539">Nucleus</keyword>
<proteinExistence type="predicted"/>
<feature type="region of interest" description="Disordered" evidence="2">
    <location>
        <begin position="97"/>
        <end position="120"/>
    </location>
</feature>
<evidence type="ECO:0000259" key="3">
    <source>
        <dbReference type="PROSITE" id="PS50118"/>
    </source>
</evidence>
<dbReference type="InterPro" id="IPR009071">
    <property type="entry name" value="HMG_box_dom"/>
</dbReference>
<dbReference type="SUPFAM" id="SSF47095">
    <property type="entry name" value="HMG-box"/>
    <property type="match status" value="1"/>
</dbReference>
<feature type="DNA-binding region" description="HMG box" evidence="1">
    <location>
        <begin position="258"/>
        <end position="326"/>
    </location>
</feature>
<dbReference type="SMART" id="SM00398">
    <property type="entry name" value="HMG"/>
    <property type="match status" value="1"/>
</dbReference>
<evidence type="ECO:0000256" key="2">
    <source>
        <dbReference type="SAM" id="MobiDB-lite"/>
    </source>
</evidence>
<dbReference type="EMBL" id="JANBOH010000430">
    <property type="protein sequence ID" value="KAJ1642306.1"/>
    <property type="molecule type" value="Genomic_DNA"/>
</dbReference>
<evidence type="ECO:0000256" key="1">
    <source>
        <dbReference type="PROSITE-ProRule" id="PRU00267"/>
    </source>
</evidence>